<feature type="domain" description="Aldehyde oxidase/xanthine dehydrogenase a/b hammerhead" evidence="3">
    <location>
        <begin position="18"/>
        <end position="130"/>
    </location>
</feature>
<evidence type="ECO:0000313" key="4">
    <source>
        <dbReference type="EMBL" id="KNF10211.1"/>
    </source>
</evidence>
<dbReference type="Gene3D" id="3.30.365.10">
    <property type="entry name" value="Aldehyde oxidase/xanthine dehydrogenase, molybdopterin binding domain"/>
    <property type="match status" value="4"/>
</dbReference>
<dbReference type="InterPro" id="IPR046867">
    <property type="entry name" value="AldOxase/xan_DH_MoCoBD2"/>
</dbReference>
<dbReference type="Gene3D" id="3.90.1170.50">
    <property type="entry name" value="Aldehyde oxidase/xanthine dehydrogenase, a/b hammerhead"/>
    <property type="match status" value="1"/>
</dbReference>
<dbReference type="InterPro" id="IPR008274">
    <property type="entry name" value="AldOxase/xan_DH_MoCoBD1"/>
</dbReference>
<evidence type="ECO:0000256" key="1">
    <source>
        <dbReference type="ARBA" id="ARBA00022505"/>
    </source>
</evidence>
<keyword evidence="5" id="KW-1185">Reference proteome</keyword>
<dbReference type="InterPro" id="IPR037165">
    <property type="entry name" value="AldOxase/xan_DH_Mopterin-bd_sf"/>
</dbReference>
<dbReference type="Pfam" id="PF20256">
    <property type="entry name" value="MoCoBD_2"/>
    <property type="match status" value="1"/>
</dbReference>
<comment type="caution">
    <text evidence="4">The sequence shown here is derived from an EMBL/GenBank/DDBJ whole genome shotgun (WGS) entry which is preliminary data.</text>
</comment>
<protein>
    <submittedName>
        <fullName evidence="4">Putative hypoxanthine oxidase XdhD</fullName>
        <ecNumber evidence="4">1.-.-.-</ecNumber>
    </submittedName>
</protein>
<dbReference type="InterPro" id="IPR036856">
    <property type="entry name" value="Ald_Oxase/Xan_DH_a/b_sf"/>
</dbReference>
<dbReference type="OrthoDB" id="9759099at2"/>
<dbReference type="EC" id="1.-.-.-" evidence="4"/>
<reference evidence="5" key="1">
    <citation type="submission" date="2015-07" db="EMBL/GenBank/DDBJ databases">
        <title>Draft genome sequence of the purine-degrading Gottschalkia purinilyticum DSM 1384 (formerly Clostridium purinilyticum).</title>
        <authorList>
            <person name="Poehlein A."/>
            <person name="Schiel-Bengelsdorf B."/>
            <person name="Bengelsdorf F.R."/>
            <person name="Daniel R."/>
            <person name="Duerre P."/>
        </authorList>
    </citation>
    <scope>NUCLEOTIDE SEQUENCE [LARGE SCALE GENOMIC DNA]</scope>
    <source>
        <strain evidence="5">DSM 1384</strain>
    </source>
</reference>
<accession>A0A0L0WFK2</accession>
<evidence type="ECO:0000256" key="2">
    <source>
        <dbReference type="ARBA" id="ARBA00023002"/>
    </source>
</evidence>
<dbReference type="RefSeq" id="WP_050353929.1">
    <property type="nucleotide sequence ID" value="NZ_LGSS01000001.1"/>
</dbReference>
<dbReference type="AlphaFoldDB" id="A0A0L0WFK2"/>
<dbReference type="SMART" id="SM01008">
    <property type="entry name" value="Ald_Xan_dh_C"/>
    <property type="match status" value="1"/>
</dbReference>
<name>A0A0L0WFK2_GOTPU</name>
<dbReference type="SUPFAM" id="SSF54665">
    <property type="entry name" value="CO dehydrogenase molybdoprotein N-domain-like"/>
    <property type="match status" value="1"/>
</dbReference>
<dbReference type="PANTHER" id="PTHR11908">
    <property type="entry name" value="XANTHINE DEHYDROGENASE"/>
    <property type="match status" value="1"/>
</dbReference>
<keyword evidence="2 4" id="KW-0560">Oxidoreductase</keyword>
<gene>
    <name evidence="4" type="primary">xdhD</name>
    <name evidence="4" type="ORF">CLPU_1c03760</name>
</gene>
<proteinExistence type="predicted"/>
<dbReference type="Proteomes" id="UP000037267">
    <property type="component" value="Unassembled WGS sequence"/>
</dbReference>
<dbReference type="GO" id="GO:0005506">
    <property type="term" value="F:iron ion binding"/>
    <property type="evidence" value="ECO:0007669"/>
    <property type="project" value="InterPro"/>
</dbReference>
<sequence length="770" mass="83994">MKEVTRSIPKVDGLGLILGKPVYTDDLAPKNTLIVKILRSPHAFARIKSINTDIAKKVPGVECILTHEDAPKNRYTRAGQAYPETSPQDTYILDEYVRYVGDDVAIIAATSEESAEKAKKLIKVEYEVLEPILDIEKSEGNSTIIHPEDDSVCLVDSVGYDPSKNVVCKHIFDYGDVDKVLSESDLVLERTYHTQSSHQGFMETYRSATHLDEHGRLVVLSSTQVPFHVRRSLAKAFDMPIGQIRVIKPRVGGGYGGKQSANTEYYPALVTLKTGKPAKIIFTRQENFEAGLPRLPMRLDIKVGANNDGRITAIDLKAIGGSGAHGEHANSVLFATVMKVINLYNKVDAARYRGTGVYTNTVPTGAFRGFGATQGVFALENTINEIAEKLNIDPTVIHDMNMIKQGECAIRFDCNGVKNTGPYEIMQSCGLEQCVKRGKELIGWDEKFPGKQVAPNKFRGVGMAIARQGSGVPYQDMGSATLKLNEDGTFMLLIGATDIGQGSDTILSQICAEAVGIKTEDITVLSSDTDLTPFDSGAYASSTTYVTGNAVKKTGEKMRKMIIEEAARILNVPVRSINFDKGKITIDGISKNMTLGELGKTLLYAQKELIASDSYVCYKSPPPYIAAFAEVEVNTDTGKVFVENFVGVVDIGTPINPTLAKIQAEGGILHGIGMALHEEVRMNDKGKMETNSFMTYKVPTRKDFGNIIVEFDDSYEPSGPYGAKSVGEVTLNTSAPAIREAIYNAVGVRINSLPMTPEKVLMALKNKDRV</sequence>
<organism evidence="4 5">
    <name type="scientific">Gottschalkia purinilytica</name>
    <name type="common">Clostridium purinilyticum</name>
    <dbReference type="NCBI Taxonomy" id="1503"/>
    <lineage>
        <taxon>Bacteria</taxon>
        <taxon>Bacillati</taxon>
        <taxon>Bacillota</taxon>
        <taxon>Tissierellia</taxon>
        <taxon>Tissierellales</taxon>
        <taxon>Gottschalkiaceae</taxon>
        <taxon>Gottschalkia</taxon>
    </lineage>
</organism>
<dbReference type="PATRIC" id="fig|1503.3.peg.1254"/>
<dbReference type="EMBL" id="LGSS01000001">
    <property type="protein sequence ID" value="KNF10211.1"/>
    <property type="molecule type" value="Genomic_DNA"/>
</dbReference>
<dbReference type="STRING" id="1503.CLPU_1c03760"/>
<dbReference type="Pfam" id="PF01315">
    <property type="entry name" value="Ald_Xan_dh_C"/>
    <property type="match status" value="1"/>
</dbReference>
<dbReference type="GO" id="GO:0016491">
    <property type="term" value="F:oxidoreductase activity"/>
    <property type="evidence" value="ECO:0007669"/>
    <property type="project" value="UniProtKB-KW"/>
</dbReference>
<dbReference type="InterPro" id="IPR000674">
    <property type="entry name" value="Ald_Oxase/Xan_DH_a/b"/>
</dbReference>
<dbReference type="InterPro" id="IPR016208">
    <property type="entry name" value="Ald_Oxase/xanthine_DH-like"/>
</dbReference>
<evidence type="ECO:0000313" key="5">
    <source>
        <dbReference type="Proteomes" id="UP000037267"/>
    </source>
</evidence>
<dbReference type="Pfam" id="PF02738">
    <property type="entry name" value="MoCoBD_1"/>
    <property type="match status" value="1"/>
</dbReference>
<dbReference type="PANTHER" id="PTHR11908:SF132">
    <property type="entry name" value="ALDEHYDE OXIDASE 1-RELATED"/>
    <property type="match status" value="1"/>
</dbReference>
<evidence type="ECO:0000259" key="3">
    <source>
        <dbReference type="SMART" id="SM01008"/>
    </source>
</evidence>
<keyword evidence="1" id="KW-0500">Molybdenum</keyword>
<dbReference type="SUPFAM" id="SSF56003">
    <property type="entry name" value="Molybdenum cofactor-binding domain"/>
    <property type="match status" value="1"/>
</dbReference>